<dbReference type="SUPFAM" id="SSF52540">
    <property type="entry name" value="P-loop containing nucleoside triphosphate hydrolases"/>
    <property type="match status" value="1"/>
</dbReference>
<proteinExistence type="predicted"/>
<gene>
    <name evidence="3" type="ORF">VFPBJ_10902</name>
</gene>
<evidence type="ECO:0000256" key="1">
    <source>
        <dbReference type="SAM" id="Coils"/>
    </source>
</evidence>
<sequence length="617" mass="70644">MSSLLKEAQELAQFSCANKRTVCFVGDMGTGKSHLINSLLDFKDLAKTGSSGGACTNVVTEYHFHDSHDFTVQVELFEPDELANNLVDPLRSYRAYHLKQAEMTSEDTPRFKIRAEEAENMFAYMFGERLGDKTFLLQDSEERVFRIFKGWAAGIIQEETKPPTSGLTLEKCSDLLMKLSSGQIFVTCDIMRATNDRSILDVFELARQQAITKVGIICTKTDGGEVGEAIKEYKDKRASCLQHLKELVDEQRENLDGLEAEYNDLTEEDGLMASDPGAVALAQDIADAKRALKAAEFDLDKQRIEFRNEATTESLIKMYKAYQTPAMPQPNVFCVSSKMYRDHRDGDVRRALPYLELSGIMAVRQHCIAILSDSQHLAATDYMRHRVQALLDSIQVWAQSLTENADVQKHKALQEALVTIKTWLKEVRQDIAKWSENAQKAELRWRMYAHQSYDAFCRNWGVHAIKNQQRDYWNEEIVESMVKDLKEPWETVCKSVHTQRSTITSLIGDIDDKIESHLGTGSHFRRQEIIRRKITDEALFRNLLDQWQQRYIQFADGMQTRMYAVMDLHLTKVRELLDIGQISPTEADSDVEFYERVEEALKEAEATHRRCLESLSA</sequence>
<feature type="coiled-coil region" evidence="1">
    <location>
        <begin position="230"/>
        <end position="305"/>
    </location>
</feature>
<accession>A0A179FVX9</accession>
<dbReference type="Proteomes" id="UP000078240">
    <property type="component" value="Unassembled WGS sequence"/>
</dbReference>
<name>A0A179FVX9_PURLI</name>
<organism evidence="3 4">
    <name type="scientific">Purpureocillium lilacinum</name>
    <name type="common">Paecilomyces lilacinus</name>
    <dbReference type="NCBI Taxonomy" id="33203"/>
    <lineage>
        <taxon>Eukaryota</taxon>
        <taxon>Fungi</taxon>
        <taxon>Dikarya</taxon>
        <taxon>Ascomycota</taxon>
        <taxon>Pezizomycotina</taxon>
        <taxon>Sordariomycetes</taxon>
        <taxon>Hypocreomycetidae</taxon>
        <taxon>Hypocreales</taxon>
        <taxon>Ophiocordycipitaceae</taxon>
        <taxon>Purpureocillium</taxon>
    </lineage>
</organism>
<evidence type="ECO:0000313" key="3">
    <source>
        <dbReference type="EMBL" id="OAQ69527.1"/>
    </source>
</evidence>
<dbReference type="AlphaFoldDB" id="A0A179FVX9"/>
<dbReference type="EMBL" id="LSBH01000011">
    <property type="protein sequence ID" value="OAQ69527.1"/>
    <property type="molecule type" value="Genomic_DNA"/>
</dbReference>
<keyword evidence="1" id="KW-0175">Coiled coil</keyword>
<protein>
    <submittedName>
        <fullName evidence="3">Tat pathway signal sequence</fullName>
    </submittedName>
</protein>
<feature type="domain" description="DUF7605" evidence="2">
    <location>
        <begin position="430"/>
        <end position="512"/>
    </location>
</feature>
<evidence type="ECO:0000313" key="4">
    <source>
        <dbReference type="Proteomes" id="UP000078240"/>
    </source>
</evidence>
<dbReference type="InterPro" id="IPR056024">
    <property type="entry name" value="DUF7605"/>
</dbReference>
<comment type="caution">
    <text evidence="3">The sequence shown here is derived from an EMBL/GenBank/DDBJ whole genome shotgun (WGS) entry which is preliminary data.</text>
</comment>
<evidence type="ECO:0000259" key="2">
    <source>
        <dbReference type="Pfam" id="PF24564"/>
    </source>
</evidence>
<reference evidence="3 4" key="1">
    <citation type="submission" date="2016-01" db="EMBL/GenBank/DDBJ databases">
        <title>Biosynthesis of antibiotic leucinostatins and their inhibition on Phytophthora in bio-control Purpureocillium lilacinum.</title>
        <authorList>
            <person name="Wang G."/>
            <person name="Liu Z."/>
            <person name="Lin R."/>
            <person name="Li E."/>
            <person name="Mao Z."/>
            <person name="Ling J."/>
            <person name="Yin W."/>
            <person name="Xie B."/>
        </authorList>
    </citation>
    <scope>NUCLEOTIDE SEQUENCE [LARGE SCALE GENOMIC DNA]</scope>
    <source>
        <strain evidence="3">PLBJ-1</strain>
    </source>
</reference>
<dbReference type="InterPro" id="IPR027417">
    <property type="entry name" value="P-loop_NTPase"/>
</dbReference>
<dbReference type="Gene3D" id="3.40.50.300">
    <property type="entry name" value="P-loop containing nucleotide triphosphate hydrolases"/>
    <property type="match status" value="1"/>
</dbReference>
<dbReference type="PANTHER" id="PTHR36681">
    <property type="entry name" value="NUCLEAR GTPASE, GERMINAL CENTER-ASSOCIATED, TANDEM DUPLICATE 3"/>
    <property type="match status" value="1"/>
</dbReference>
<dbReference type="Pfam" id="PF24564">
    <property type="entry name" value="DUF7605"/>
    <property type="match status" value="1"/>
</dbReference>
<dbReference type="PANTHER" id="PTHR36681:SF3">
    <property type="entry name" value="NUCLEAR GTPASE, GERMINAL CENTER-ASSOCIATED, TANDEM DUPLICATE 3"/>
    <property type="match status" value="1"/>
</dbReference>